<proteinExistence type="predicted"/>
<evidence type="ECO:0000313" key="1">
    <source>
        <dbReference type="EMBL" id="MCV2231255.1"/>
    </source>
</evidence>
<sequence length="253" mass="29926">MKTNTALDKFGFTLVYHKNHHFGFNIHEKGDFYLSKQTLSRLVEASIMSIQPTKEKVDFVMINRYTYNLLKVLAKIEELLDSKNELWVAIDGYAGAGKTTLANQLGLILNAQVFHTDDFFKKPVMDTNQPLSQYGSNIDYEKIKETIFKPVELKQPIQYRPFDFKTHKHASMIEIPHQPIHIFEGAFVLHPYMRQSYDLKVFYHKPLFKQYKDILKRNGFKRLWKFMTKWIPNERRYVKDLSITHQCDIIINS</sequence>
<keyword evidence="2" id="KW-1185">Reference proteome</keyword>
<comment type="caution">
    <text evidence="1">The sequence shown here is derived from an EMBL/GenBank/DDBJ whole genome shotgun (WGS) entry which is preliminary data.</text>
</comment>
<dbReference type="Gene3D" id="3.40.50.300">
    <property type="entry name" value="P-loop containing nucleotide triphosphate hydrolases"/>
    <property type="match status" value="1"/>
</dbReference>
<name>A0ABT2Y5I9_9MOLU</name>
<evidence type="ECO:0000313" key="2">
    <source>
        <dbReference type="Proteomes" id="UP001177160"/>
    </source>
</evidence>
<evidence type="ECO:0008006" key="3">
    <source>
        <dbReference type="Google" id="ProtNLM"/>
    </source>
</evidence>
<dbReference type="EMBL" id="JAOVQM010000001">
    <property type="protein sequence ID" value="MCV2231255.1"/>
    <property type="molecule type" value="Genomic_DNA"/>
</dbReference>
<organism evidence="1 2">
    <name type="scientific">Paracholeplasma manati</name>
    <dbReference type="NCBI Taxonomy" id="591373"/>
    <lineage>
        <taxon>Bacteria</taxon>
        <taxon>Bacillati</taxon>
        <taxon>Mycoplasmatota</taxon>
        <taxon>Mollicutes</taxon>
        <taxon>Acholeplasmatales</taxon>
        <taxon>Acholeplasmataceae</taxon>
        <taxon>Paracholeplasma</taxon>
    </lineage>
</organism>
<reference evidence="1" key="1">
    <citation type="submission" date="2022-09" db="EMBL/GenBank/DDBJ databases">
        <title>Novel Mycoplasma species identified in domestic and wild animals.</title>
        <authorList>
            <person name="Volokhov D.V."/>
            <person name="Furtak V.A."/>
            <person name="Zagorodnyaya T.A."/>
        </authorList>
    </citation>
    <scope>NUCLEOTIDE SEQUENCE</scope>
    <source>
        <strain evidence="1">Oakley</strain>
    </source>
</reference>
<dbReference type="SUPFAM" id="SSF52540">
    <property type="entry name" value="P-loop containing nucleoside triphosphate hydrolases"/>
    <property type="match status" value="1"/>
</dbReference>
<accession>A0ABT2Y5I9</accession>
<gene>
    <name evidence="1" type="ORF">N7548_00245</name>
</gene>
<dbReference type="Proteomes" id="UP001177160">
    <property type="component" value="Unassembled WGS sequence"/>
</dbReference>
<dbReference type="RefSeq" id="WP_263607368.1">
    <property type="nucleotide sequence ID" value="NZ_JAOVQM010000001.1"/>
</dbReference>
<protein>
    <recommendedName>
        <fullName evidence="3">Uridine kinase</fullName>
    </recommendedName>
</protein>
<dbReference type="InterPro" id="IPR027417">
    <property type="entry name" value="P-loop_NTPase"/>
</dbReference>